<feature type="region of interest" description="Disordered" evidence="2">
    <location>
        <begin position="1"/>
        <end position="26"/>
    </location>
</feature>
<organism evidence="3 4">
    <name type="scientific">Salipiger marinus</name>
    <dbReference type="NCBI Taxonomy" id="555512"/>
    <lineage>
        <taxon>Bacteria</taxon>
        <taxon>Pseudomonadati</taxon>
        <taxon>Pseudomonadota</taxon>
        <taxon>Alphaproteobacteria</taxon>
        <taxon>Rhodobacterales</taxon>
        <taxon>Roseobacteraceae</taxon>
        <taxon>Salipiger</taxon>
    </lineage>
</organism>
<protein>
    <submittedName>
        <fullName evidence="3">Transposase</fullName>
    </submittedName>
</protein>
<feature type="coiled-coil region" evidence="1">
    <location>
        <begin position="45"/>
        <end position="107"/>
    </location>
</feature>
<keyword evidence="1" id="KW-0175">Coiled coil</keyword>
<evidence type="ECO:0000256" key="1">
    <source>
        <dbReference type="SAM" id="Coils"/>
    </source>
</evidence>
<keyword evidence="4" id="KW-1185">Reference proteome</keyword>
<accession>A0A1G8SWY2</accession>
<dbReference type="InterPro" id="IPR002514">
    <property type="entry name" value="Transposase_8"/>
</dbReference>
<dbReference type="AlphaFoldDB" id="A0A1G8SWY2"/>
<feature type="compositionally biased region" description="Basic and acidic residues" evidence="2">
    <location>
        <begin position="9"/>
        <end position="20"/>
    </location>
</feature>
<sequence>MLRSPAPCKPERGLRADTARRASHGSGVQRLISHRMAVTLRGVAVAQAARDLDVAESVLRRWMRELTATPAVAFPGNGQLRADLAEISSLKKEVARLRAERDILKRAAAFFAREVI</sequence>
<dbReference type="Pfam" id="PF01527">
    <property type="entry name" value="HTH_Tnp_1"/>
    <property type="match status" value="1"/>
</dbReference>
<dbReference type="Gene3D" id="1.10.10.60">
    <property type="entry name" value="Homeodomain-like"/>
    <property type="match status" value="1"/>
</dbReference>
<dbReference type="SUPFAM" id="SSF46689">
    <property type="entry name" value="Homeodomain-like"/>
    <property type="match status" value="1"/>
</dbReference>
<evidence type="ECO:0000256" key="2">
    <source>
        <dbReference type="SAM" id="MobiDB-lite"/>
    </source>
</evidence>
<dbReference type="EMBL" id="FNEJ01000026">
    <property type="protein sequence ID" value="SDJ33711.1"/>
    <property type="molecule type" value="Genomic_DNA"/>
</dbReference>
<dbReference type="Proteomes" id="UP000199093">
    <property type="component" value="Unassembled WGS sequence"/>
</dbReference>
<reference evidence="3 4" key="1">
    <citation type="submission" date="2016-10" db="EMBL/GenBank/DDBJ databases">
        <authorList>
            <person name="de Groot N.N."/>
        </authorList>
    </citation>
    <scope>NUCLEOTIDE SEQUENCE [LARGE SCALE GENOMIC DNA]</scope>
    <source>
        <strain evidence="3 4">DSM 26424</strain>
    </source>
</reference>
<dbReference type="GO" id="GO:0006313">
    <property type="term" value="P:DNA transposition"/>
    <property type="evidence" value="ECO:0007669"/>
    <property type="project" value="InterPro"/>
</dbReference>
<evidence type="ECO:0000313" key="3">
    <source>
        <dbReference type="EMBL" id="SDJ33711.1"/>
    </source>
</evidence>
<proteinExistence type="predicted"/>
<gene>
    <name evidence="3" type="ORF">SAMN04487993_102679</name>
</gene>
<name>A0A1G8SWY2_9RHOB</name>
<dbReference type="InterPro" id="IPR009057">
    <property type="entry name" value="Homeodomain-like_sf"/>
</dbReference>
<dbReference type="GO" id="GO:0003677">
    <property type="term" value="F:DNA binding"/>
    <property type="evidence" value="ECO:0007669"/>
    <property type="project" value="InterPro"/>
</dbReference>
<evidence type="ECO:0000313" key="4">
    <source>
        <dbReference type="Proteomes" id="UP000199093"/>
    </source>
</evidence>
<dbReference type="GO" id="GO:0004803">
    <property type="term" value="F:transposase activity"/>
    <property type="evidence" value="ECO:0007669"/>
    <property type="project" value="InterPro"/>
</dbReference>
<dbReference type="STRING" id="555512.SAMN04487993_102679"/>